<name>A0ABQ1ZKW9_9BACL</name>
<proteinExistence type="predicted"/>
<reference evidence="2" key="1">
    <citation type="journal article" date="2019" name="Int. J. Syst. Evol. Microbiol.">
        <title>The Global Catalogue of Microorganisms (GCM) 10K type strain sequencing project: providing services to taxonomists for standard genome sequencing and annotation.</title>
        <authorList>
            <consortium name="The Broad Institute Genomics Platform"/>
            <consortium name="The Broad Institute Genome Sequencing Center for Infectious Disease"/>
            <person name="Wu L."/>
            <person name="Ma J."/>
        </authorList>
    </citation>
    <scope>NUCLEOTIDE SEQUENCE [LARGE SCALE GENOMIC DNA]</scope>
    <source>
        <strain evidence="2">CGMCC 1.12770</strain>
    </source>
</reference>
<dbReference type="Proteomes" id="UP000652153">
    <property type="component" value="Unassembled WGS sequence"/>
</dbReference>
<evidence type="ECO:0000313" key="2">
    <source>
        <dbReference type="Proteomes" id="UP000652153"/>
    </source>
</evidence>
<accession>A0ABQ1ZKW9</accession>
<dbReference type="EMBL" id="BMFU01000011">
    <property type="protein sequence ID" value="GGH68125.1"/>
    <property type="molecule type" value="Genomic_DNA"/>
</dbReference>
<comment type="caution">
    <text evidence="1">The sequence shown here is derived from an EMBL/GenBank/DDBJ whole genome shotgun (WGS) entry which is preliminary data.</text>
</comment>
<protein>
    <recommendedName>
        <fullName evidence="3">Tn3 transposase DDE domain-containing protein</fullName>
    </recommendedName>
</protein>
<gene>
    <name evidence="1" type="ORF">GCM10008014_50290</name>
</gene>
<organism evidence="1 2">
    <name type="scientific">Paenibacillus silvae</name>
    <dbReference type="NCBI Taxonomy" id="1325358"/>
    <lineage>
        <taxon>Bacteria</taxon>
        <taxon>Bacillati</taxon>
        <taxon>Bacillota</taxon>
        <taxon>Bacilli</taxon>
        <taxon>Bacillales</taxon>
        <taxon>Paenibacillaceae</taxon>
        <taxon>Paenibacillus</taxon>
    </lineage>
</organism>
<sequence>MDNMQMLECSSHSVWVQVMSFKLLTINEVKNTILNKIKGSSRLLTTAWNLFLVYRYVTGLAQISQKACQYPDFNTTYESRTTHIPHVSDRLDR</sequence>
<evidence type="ECO:0008006" key="3">
    <source>
        <dbReference type="Google" id="ProtNLM"/>
    </source>
</evidence>
<evidence type="ECO:0000313" key="1">
    <source>
        <dbReference type="EMBL" id="GGH68125.1"/>
    </source>
</evidence>
<keyword evidence="2" id="KW-1185">Reference proteome</keyword>